<reference evidence="1" key="1">
    <citation type="submission" date="2015-12" db="EMBL/GenBank/DDBJ databases">
        <title>Gene expression during late stages of embryo sac development: a critical building block for successful pollen-pistil interactions.</title>
        <authorList>
            <person name="Liu Y."/>
            <person name="Joly V."/>
            <person name="Sabar M."/>
            <person name="Matton D.P."/>
        </authorList>
    </citation>
    <scope>NUCLEOTIDE SEQUENCE</scope>
</reference>
<proteinExistence type="predicted"/>
<evidence type="ECO:0000313" key="1">
    <source>
        <dbReference type="EMBL" id="JAP14630.1"/>
    </source>
</evidence>
<sequence length="126" mass="14473">HLHNQTPHRIIGLVAHKFYKQVNTLKKKIAPLQSNNLQNYWVISLQDFQASQHFETKDHAFTIKQLTELLGYQLTSFSSRSTLSKKDHTLKQPLYTSQGRCKVYTLPSNTPLVGLHICCSYCSLTL</sequence>
<dbReference type="AlphaFoldDB" id="A0A0V0H4Z1"/>
<feature type="non-terminal residue" evidence="1">
    <location>
        <position position="1"/>
    </location>
</feature>
<accession>A0A0V0H4Z1</accession>
<protein>
    <submittedName>
        <fullName evidence="1">Putative ovule protein</fullName>
    </submittedName>
</protein>
<name>A0A0V0H4Z1_SOLCH</name>
<organism evidence="1">
    <name type="scientific">Solanum chacoense</name>
    <name type="common">Chaco potato</name>
    <dbReference type="NCBI Taxonomy" id="4108"/>
    <lineage>
        <taxon>Eukaryota</taxon>
        <taxon>Viridiplantae</taxon>
        <taxon>Streptophyta</taxon>
        <taxon>Embryophyta</taxon>
        <taxon>Tracheophyta</taxon>
        <taxon>Spermatophyta</taxon>
        <taxon>Magnoliopsida</taxon>
        <taxon>eudicotyledons</taxon>
        <taxon>Gunneridae</taxon>
        <taxon>Pentapetalae</taxon>
        <taxon>asterids</taxon>
        <taxon>lamiids</taxon>
        <taxon>Solanales</taxon>
        <taxon>Solanaceae</taxon>
        <taxon>Solanoideae</taxon>
        <taxon>Solaneae</taxon>
        <taxon>Solanum</taxon>
    </lineage>
</organism>
<dbReference type="EMBL" id="GEDG01026295">
    <property type="protein sequence ID" value="JAP14630.1"/>
    <property type="molecule type" value="Transcribed_RNA"/>
</dbReference>